<gene>
    <name evidence="5" type="ORF">SEPCBS57363_006464</name>
</gene>
<evidence type="ECO:0000256" key="2">
    <source>
        <dbReference type="ARBA" id="ARBA00023127"/>
    </source>
</evidence>
<feature type="compositionally biased region" description="Polar residues" evidence="3">
    <location>
        <begin position="385"/>
        <end position="398"/>
    </location>
</feature>
<comment type="similarity">
    <text evidence="1">Belongs to the cyclin family. Cyclin C subfamily.</text>
</comment>
<dbReference type="EMBL" id="CAWUOM010000196">
    <property type="protein sequence ID" value="CAK7275020.1"/>
    <property type="molecule type" value="Genomic_DNA"/>
</dbReference>
<evidence type="ECO:0000313" key="5">
    <source>
        <dbReference type="EMBL" id="CAK7275020.1"/>
    </source>
</evidence>
<accession>A0ABP0E7E3</accession>
<dbReference type="SUPFAM" id="SSF47954">
    <property type="entry name" value="Cyclin-like"/>
    <property type="match status" value="2"/>
</dbReference>
<name>A0ABP0E7E3_9PEZI</name>
<evidence type="ECO:0000313" key="6">
    <source>
        <dbReference type="Proteomes" id="UP001642501"/>
    </source>
</evidence>
<comment type="caution">
    <text evidence="5">The sequence shown here is derived from an EMBL/GenBank/DDBJ whole genome shotgun (WGS) entry which is preliminary data.</text>
</comment>
<dbReference type="Proteomes" id="UP001642501">
    <property type="component" value="Unassembled WGS sequence"/>
</dbReference>
<dbReference type="CDD" id="cd20524">
    <property type="entry name" value="CYCLIN_CCNH_rpt1"/>
    <property type="match status" value="1"/>
</dbReference>
<organism evidence="5 6">
    <name type="scientific">Sporothrix epigloea</name>
    <dbReference type="NCBI Taxonomy" id="1892477"/>
    <lineage>
        <taxon>Eukaryota</taxon>
        <taxon>Fungi</taxon>
        <taxon>Dikarya</taxon>
        <taxon>Ascomycota</taxon>
        <taxon>Pezizomycotina</taxon>
        <taxon>Sordariomycetes</taxon>
        <taxon>Sordariomycetidae</taxon>
        <taxon>Ophiostomatales</taxon>
        <taxon>Ophiostomataceae</taxon>
        <taxon>Sporothrix</taxon>
    </lineage>
</organism>
<feature type="region of interest" description="Disordered" evidence="3">
    <location>
        <begin position="381"/>
        <end position="420"/>
    </location>
</feature>
<dbReference type="Gene3D" id="1.10.472.10">
    <property type="entry name" value="Cyclin-like"/>
    <property type="match status" value="1"/>
</dbReference>
<dbReference type="Pfam" id="PF16899">
    <property type="entry name" value="Cyclin_C_2"/>
    <property type="match status" value="1"/>
</dbReference>
<evidence type="ECO:0000259" key="4">
    <source>
        <dbReference type="SMART" id="SM00385"/>
    </source>
</evidence>
<evidence type="ECO:0000256" key="1">
    <source>
        <dbReference type="ARBA" id="ARBA00008638"/>
    </source>
</evidence>
<keyword evidence="6" id="KW-1185">Reference proteome</keyword>
<feature type="domain" description="Cyclin-like" evidence="4">
    <location>
        <begin position="75"/>
        <end position="157"/>
    </location>
</feature>
<dbReference type="PANTHER" id="PTHR10026">
    <property type="entry name" value="CYCLIN"/>
    <property type="match status" value="1"/>
</dbReference>
<dbReference type="InterPro" id="IPR013763">
    <property type="entry name" value="Cyclin-like_dom"/>
</dbReference>
<keyword evidence="2" id="KW-0195">Cyclin</keyword>
<protein>
    <recommendedName>
        <fullName evidence="4">Cyclin-like domain-containing protein</fullName>
    </recommendedName>
</protein>
<evidence type="ECO:0000256" key="3">
    <source>
        <dbReference type="SAM" id="MobiDB-lite"/>
    </source>
</evidence>
<dbReference type="InterPro" id="IPR043198">
    <property type="entry name" value="Cyclin/Ssn8"/>
</dbReference>
<feature type="region of interest" description="Disordered" evidence="3">
    <location>
        <begin position="257"/>
        <end position="284"/>
    </location>
</feature>
<proteinExistence type="inferred from homology"/>
<dbReference type="SMART" id="SM00385">
    <property type="entry name" value="CYCLIN"/>
    <property type="match status" value="1"/>
</dbReference>
<dbReference type="InterPro" id="IPR031658">
    <property type="entry name" value="Cyclin_C_2"/>
</dbReference>
<dbReference type="InterPro" id="IPR036915">
    <property type="entry name" value="Cyclin-like_sf"/>
</dbReference>
<sequence length="420" mass="46921">MASEDAVYRESTQFRLWSFSPTQLDSLRQQTNELARASIEERRRASSDSDHAEAGSGIAYLTPSEEKLLLDFYTVELLRAAKFTEQPTDVQATAAVFFRRFYVTHSIMTYPPAQLFKTALFFGAKSEGYYHKLDGFAEKFPNTTAADILAGEFLLCQGIRFAFDVKHPFRALEGAVMELRRLVDLDAQKATSDTREDELTDSRVSTAHRRAREILKFSPLVTDAYYYYSPSQIMFAALWLADRALVERLLLGETFQRPGGTDPATAGTPIPPGGGNVSKKKKNEAANWERVNGTQVRDRVMAAIQSCSELLNKEPPERYTEYYGQPESNNMIKPLLKKLKLCRDPDRSNLVALQQAKKQGAVKSYNKGRLDEDGAVFGKSLGSVPASNGSSSANNMTDSLHEAKRRKVAKLDDPFGPALR</sequence>
<feature type="compositionally biased region" description="Low complexity" evidence="3">
    <location>
        <begin position="258"/>
        <end position="268"/>
    </location>
</feature>
<reference evidence="5 6" key="1">
    <citation type="submission" date="2024-01" db="EMBL/GenBank/DDBJ databases">
        <authorList>
            <person name="Allen C."/>
            <person name="Tagirdzhanova G."/>
        </authorList>
    </citation>
    <scope>NUCLEOTIDE SEQUENCE [LARGE SCALE GENOMIC DNA]</scope>
    <source>
        <strain evidence="5 6">CBS 573.63</strain>
    </source>
</reference>